<evidence type="ECO:0000256" key="2">
    <source>
        <dbReference type="ARBA" id="ARBA00023015"/>
    </source>
</evidence>
<protein>
    <submittedName>
        <fullName evidence="6">LysR family transcriptional regulator</fullName>
    </submittedName>
</protein>
<dbReference type="InterPro" id="IPR036388">
    <property type="entry name" value="WH-like_DNA-bd_sf"/>
</dbReference>
<evidence type="ECO:0000313" key="7">
    <source>
        <dbReference type="EMBL" id="QAA23855.1"/>
    </source>
</evidence>
<dbReference type="EMBL" id="CP025688">
    <property type="protein sequence ID" value="QAA23855.1"/>
    <property type="molecule type" value="Genomic_DNA"/>
</dbReference>
<reference evidence="7 8" key="1">
    <citation type="submission" date="2018-01" db="EMBL/GenBank/DDBJ databases">
        <title>Complete genome sequencing of Sporolactobacillus terrae DLG3.</title>
        <authorList>
            <person name="Nam Y.-D."/>
            <person name="Kang J."/>
            <person name="Chung W.-H."/>
        </authorList>
    </citation>
    <scope>NUCLEOTIDE SEQUENCE [LARGE SCALE GENOMIC DNA]</scope>
    <source>
        <strain evidence="7 8">DLG3</strain>
    </source>
</reference>
<dbReference type="PANTHER" id="PTHR30419">
    <property type="entry name" value="HTH-TYPE TRANSCRIPTIONAL REGULATOR YBHD"/>
    <property type="match status" value="1"/>
</dbReference>
<keyword evidence="4" id="KW-0804">Transcription</keyword>
<dbReference type="GO" id="GO:0003700">
    <property type="term" value="F:DNA-binding transcription factor activity"/>
    <property type="evidence" value="ECO:0007669"/>
    <property type="project" value="InterPro"/>
</dbReference>
<dbReference type="Pfam" id="PF00126">
    <property type="entry name" value="HTH_1"/>
    <property type="match status" value="1"/>
</dbReference>
<dbReference type="Pfam" id="PF03466">
    <property type="entry name" value="LysR_substrate"/>
    <property type="match status" value="1"/>
</dbReference>
<accession>A0A410DCN0</accession>
<evidence type="ECO:0000313" key="8">
    <source>
        <dbReference type="Proteomes" id="UP000285882"/>
    </source>
</evidence>
<dbReference type="Gene3D" id="3.40.190.290">
    <property type="match status" value="1"/>
</dbReference>
<dbReference type="Proteomes" id="UP000285882">
    <property type="component" value="Chromosome"/>
</dbReference>
<evidence type="ECO:0000313" key="6">
    <source>
        <dbReference type="EMBL" id="BBO00393.1"/>
    </source>
</evidence>
<dbReference type="SUPFAM" id="SSF53850">
    <property type="entry name" value="Periplasmic binding protein-like II"/>
    <property type="match status" value="1"/>
</dbReference>
<dbReference type="SUPFAM" id="SSF46785">
    <property type="entry name" value="Winged helix' DNA-binding domain"/>
    <property type="match status" value="1"/>
</dbReference>
<keyword evidence="3" id="KW-0238">DNA-binding</keyword>
<comment type="similarity">
    <text evidence="1">Belongs to the LysR transcriptional regulatory family.</text>
</comment>
<name>A0A410DCN0_9BACL</name>
<dbReference type="Gene3D" id="1.10.10.10">
    <property type="entry name" value="Winged helix-like DNA-binding domain superfamily/Winged helix DNA-binding domain"/>
    <property type="match status" value="1"/>
</dbReference>
<evidence type="ECO:0000256" key="1">
    <source>
        <dbReference type="ARBA" id="ARBA00009437"/>
    </source>
</evidence>
<dbReference type="Proteomes" id="UP000326951">
    <property type="component" value="Chromosome"/>
</dbReference>
<proteinExistence type="inferred from homology"/>
<dbReference type="GO" id="GO:0005829">
    <property type="term" value="C:cytosol"/>
    <property type="evidence" value="ECO:0007669"/>
    <property type="project" value="TreeGrafter"/>
</dbReference>
<dbReference type="InterPro" id="IPR000847">
    <property type="entry name" value="LysR_HTH_N"/>
</dbReference>
<keyword evidence="2" id="KW-0805">Transcription regulation</keyword>
<evidence type="ECO:0000256" key="3">
    <source>
        <dbReference type="ARBA" id="ARBA00023125"/>
    </source>
</evidence>
<dbReference type="STRING" id="1449983.GCA_000647835_00782"/>
<dbReference type="InterPro" id="IPR036390">
    <property type="entry name" value="WH_DNA-bd_sf"/>
</dbReference>
<gene>
    <name evidence="7" type="ORF">C0674_15350</name>
    <name evidence="6" type="ORF">St703_30970</name>
</gene>
<dbReference type="InterPro" id="IPR050950">
    <property type="entry name" value="HTH-type_LysR_regulators"/>
</dbReference>
<dbReference type="EMBL" id="AP021853">
    <property type="protein sequence ID" value="BBO00393.1"/>
    <property type="molecule type" value="Genomic_DNA"/>
</dbReference>
<dbReference type="RefSeq" id="WP_028977161.1">
    <property type="nucleotide sequence ID" value="NZ_AP021853.1"/>
</dbReference>
<dbReference type="AlphaFoldDB" id="A0A410DCN0"/>
<dbReference type="PRINTS" id="PR00039">
    <property type="entry name" value="HTHLYSR"/>
</dbReference>
<evidence type="ECO:0000256" key="4">
    <source>
        <dbReference type="ARBA" id="ARBA00023163"/>
    </source>
</evidence>
<evidence type="ECO:0000313" key="9">
    <source>
        <dbReference type="Proteomes" id="UP000326951"/>
    </source>
</evidence>
<feature type="domain" description="HTH lysR-type" evidence="5">
    <location>
        <begin position="1"/>
        <end position="58"/>
    </location>
</feature>
<dbReference type="InterPro" id="IPR005119">
    <property type="entry name" value="LysR_subst-bd"/>
</dbReference>
<evidence type="ECO:0000259" key="5">
    <source>
        <dbReference type="PROSITE" id="PS50931"/>
    </source>
</evidence>
<dbReference type="PROSITE" id="PS50931">
    <property type="entry name" value="HTH_LYSR"/>
    <property type="match status" value="1"/>
</dbReference>
<reference evidence="6 9" key="2">
    <citation type="submission" date="2019-09" db="EMBL/GenBank/DDBJ databases">
        <title>Complete genome sequence of Sporolactobacillus terrae 70-3.</title>
        <authorList>
            <person name="Tanaka N."/>
            <person name="Shiwa Y."/>
            <person name="Fujita N."/>
            <person name="Tanasupawat S."/>
        </authorList>
    </citation>
    <scope>NUCLEOTIDE SEQUENCE [LARGE SCALE GENOMIC DNA]</scope>
    <source>
        <strain evidence="6 9">70-3</strain>
    </source>
</reference>
<organism evidence="6 9">
    <name type="scientific">Sporolactobacillus terrae</name>
    <dbReference type="NCBI Taxonomy" id="269673"/>
    <lineage>
        <taxon>Bacteria</taxon>
        <taxon>Bacillati</taxon>
        <taxon>Bacillota</taxon>
        <taxon>Bacilli</taxon>
        <taxon>Bacillales</taxon>
        <taxon>Sporolactobacillaceae</taxon>
        <taxon>Sporolactobacillus</taxon>
    </lineage>
</organism>
<sequence>MNIRDLHYYNRLCQDKNFTKVARFFKVSQPTITAAIQRLEKELDAQLIIRDQSHNALTFTDCGRQFAQHATQMLQELKTAQLEISAIKHERVRLGLPPIIGSALFPALSARLSQKNLLGHLDTHEDGSKSLLNQLKNGQLDLALLGSTTPIQDDQLSVSLLTRKPFKVITSPAHPLAKNGSIRFYDLAQESFIQLNERFVHSIAFNQLSRQAQIKPKLIYQTNDVQIIKGMVAKGVGISLLSAAALLPQDPVAVLTLRDQPQPEFLIQLVYRSNHLLTNLQQEMIQLFMQENF</sequence>
<dbReference type="GO" id="GO:0003677">
    <property type="term" value="F:DNA binding"/>
    <property type="evidence" value="ECO:0007669"/>
    <property type="project" value="UniProtKB-KW"/>
</dbReference>
<keyword evidence="8" id="KW-1185">Reference proteome</keyword>